<accession>A0A382W0T3</accession>
<dbReference type="PANTHER" id="PTHR15680:SF9">
    <property type="entry name" value="LARGE RIBOSOMAL SUBUNIT PROTEIN BL19M"/>
    <property type="match status" value="1"/>
</dbReference>
<dbReference type="GO" id="GO:0022625">
    <property type="term" value="C:cytosolic large ribosomal subunit"/>
    <property type="evidence" value="ECO:0007669"/>
    <property type="project" value="TreeGrafter"/>
</dbReference>
<dbReference type="GO" id="GO:0003735">
    <property type="term" value="F:structural constituent of ribosome"/>
    <property type="evidence" value="ECO:0007669"/>
    <property type="project" value="InterPro"/>
</dbReference>
<evidence type="ECO:0000256" key="2">
    <source>
        <dbReference type="ARBA" id="ARBA00022980"/>
    </source>
</evidence>
<reference evidence="4" key="1">
    <citation type="submission" date="2018-05" db="EMBL/GenBank/DDBJ databases">
        <authorList>
            <person name="Lanie J.A."/>
            <person name="Ng W.-L."/>
            <person name="Kazmierczak K.M."/>
            <person name="Andrzejewski T.M."/>
            <person name="Davidsen T.M."/>
            <person name="Wayne K.J."/>
            <person name="Tettelin H."/>
            <person name="Glass J.I."/>
            <person name="Rusch D."/>
            <person name="Podicherti R."/>
            <person name="Tsui H.-C.T."/>
            <person name="Winkler M.E."/>
        </authorList>
    </citation>
    <scope>NUCLEOTIDE SEQUENCE</scope>
</reference>
<evidence type="ECO:0000256" key="1">
    <source>
        <dbReference type="ARBA" id="ARBA00005781"/>
    </source>
</evidence>
<dbReference type="InterPro" id="IPR001857">
    <property type="entry name" value="Ribosomal_bL19"/>
</dbReference>
<dbReference type="SUPFAM" id="SSF50104">
    <property type="entry name" value="Translation proteins SH3-like domain"/>
    <property type="match status" value="1"/>
</dbReference>
<dbReference type="NCBIfam" id="TIGR01024">
    <property type="entry name" value="rplS_bact"/>
    <property type="match status" value="1"/>
</dbReference>
<dbReference type="PIRSF" id="PIRSF002191">
    <property type="entry name" value="Ribosomal_L19"/>
    <property type="match status" value="1"/>
</dbReference>
<keyword evidence="3" id="KW-0687">Ribonucleoprotein</keyword>
<dbReference type="GO" id="GO:0006412">
    <property type="term" value="P:translation"/>
    <property type="evidence" value="ECO:0007669"/>
    <property type="project" value="InterPro"/>
</dbReference>
<evidence type="ECO:0000313" key="4">
    <source>
        <dbReference type="EMBL" id="SVD51761.1"/>
    </source>
</evidence>
<dbReference type="Gene3D" id="2.30.30.790">
    <property type="match status" value="1"/>
</dbReference>
<evidence type="ECO:0000256" key="3">
    <source>
        <dbReference type="ARBA" id="ARBA00023274"/>
    </source>
</evidence>
<proteinExistence type="inferred from homology"/>
<dbReference type="InterPro" id="IPR008991">
    <property type="entry name" value="Translation_prot_SH3-like_sf"/>
</dbReference>
<keyword evidence="2" id="KW-0689">Ribosomal protein</keyword>
<dbReference type="FunFam" id="2.30.30.790:FF:000001">
    <property type="entry name" value="50S ribosomal protein L19"/>
    <property type="match status" value="1"/>
</dbReference>
<dbReference type="EMBL" id="UINC01155735">
    <property type="protein sequence ID" value="SVD51761.1"/>
    <property type="molecule type" value="Genomic_DNA"/>
</dbReference>
<sequence length="115" mass="13104">MNKVHEATKEYLKQDLPEFDAGDTVVVNVRVREGSKERIQRYEGVVIGRRGGKSLDATFTVRKVSGGIGIERIFPLHSPMVAKIEVKRRGKVRRAKLNYLRRVTGSKASRIKEKR</sequence>
<dbReference type="AlphaFoldDB" id="A0A382W0T3"/>
<organism evidence="4">
    <name type="scientific">marine metagenome</name>
    <dbReference type="NCBI Taxonomy" id="408172"/>
    <lineage>
        <taxon>unclassified sequences</taxon>
        <taxon>metagenomes</taxon>
        <taxon>ecological metagenomes</taxon>
    </lineage>
</organism>
<gene>
    <name evidence="4" type="ORF">METZ01_LOCUS404615</name>
</gene>
<dbReference type="PRINTS" id="PR00061">
    <property type="entry name" value="RIBOSOMALL19"/>
</dbReference>
<dbReference type="HAMAP" id="MF_00402">
    <property type="entry name" value="Ribosomal_bL19"/>
    <property type="match status" value="1"/>
</dbReference>
<dbReference type="Pfam" id="PF01245">
    <property type="entry name" value="Ribosomal_L19"/>
    <property type="match status" value="1"/>
</dbReference>
<name>A0A382W0T3_9ZZZZ</name>
<dbReference type="InterPro" id="IPR038657">
    <property type="entry name" value="Ribosomal_bL19_sf"/>
</dbReference>
<evidence type="ECO:0008006" key="5">
    <source>
        <dbReference type="Google" id="ProtNLM"/>
    </source>
</evidence>
<protein>
    <recommendedName>
        <fullName evidence="5">KOW domain-containing protein</fullName>
    </recommendedName>
</protein>
<comment type="similarity">
    <text evidence="1">Belongs to the bacterial ribosomal protein bL19 family.</text>
</comment>
<dbReference type="PANTHER" id="PTHR15680">
    <property type="entry name" value="RIBOSOMAL PROTEIN L19"/>
    <property type="match status" value="1"/>
</dbReference>